<dbReference type="PROSITE" id="PS00092">
    <property type="entry name" value="N6_MTASE"/>
    <property type="match status" value="1"/>
</dbReference>
<dbReference type="EC" id="2.1.1.72" evidence="1"/>
<evidence type="ECO:0000256" key="6">
    <source>
        <dbReference type="ARBA" id="ARBA00023125"/>
    </source>
</evidence>
<dbReference type="InterPro" id="IPR023135">
    <property type="entry name" value="N6_DNA_MeTrfase_TaqI_C"/>
</dbReference>
<dbReference type="PANTHER" id="PTHR33841">
    <property type="entry name" value="DNA METHYLTRANSFERASE YEEA-RELATED"/>
    <property type="match status" value="1"/>
</dbReference>
<proteinExistence type="predicted"/>
<dbReference type="EMBL" id="JBHTKM010000063">
    <property type="protein sequence ID" value="MFD1016891.1"/>
    <property type="molecule type" value="Genomic_DNA"/>
</dbReference>
<evidence type="ECO:0000256" key="1">
    <source>
        <dbReference type="ARBA" id="ARBA00011900"/>
    </source>
</evidence>
<comment type="caution">
    <text evidence="11">The sequence shown here is derived from an EMBL/GenBank/DDBJ whole genome shotgun (WGS) entry which is preliminary data.</text>
</comment>
<reference evidence="12" key="1">
    <citation type="journal article" date="2019" name="Int. J. Syst. Evol. Microbiol.">
        <title>The Global Catalogue of Microorganisms (GCM) 10K type strain sequencing project: providing services to taxonomists for standard genome sequencing and annotation.</title>
        <authorList>
            <consortium name="The Broad Institute Genomics Platform"/>
            <consortium name="The Broad Institute Genome Sequencing Center for Infectious Disease"/>
            <person name="Wu L."/>
            <person name="Ma J."/>
        </authorList>
    </citation>
    <scope>NUCLEOTIDE SEQUENCE [LARGE SCALE GENOMIC DNA]</scope>
    <source>
        <strain evidence="12">CCUG 56098</strain>
    </source>
</reference>
<keyword evidence="5" id="KW-0680">Restriction system</keyword>
<dbReference type="InterPro" id="IPR011639">
    <property type="entry name" value="MethylTrfase_TaqI-like_dom"/>
</dbReference>
<dbReference type="PANTHER" id="PTHR33841:SF1">
    <property type="entry name" value="DNA METHYLTRANSFERASE A"/>
    <property type="match status" value="1"/>
</dbReference>
<dbReference type="PRINTS" id="PR00507">
    <property type="entry name" value="N12N6MTFRASE"/>
</dbReference>
<dbReference type="SUPFAM" id="SSF53335">
    <property type="entry name" value="S-adenosyl-L-methionine-dependent methyltransferases"/>
    <property type="match status" value="1"/>
</dbReference>
<evidence type="ECO:0000313" key="12">
    <source>
        <dbReference type="Proteomes" id="UP001597086"/>
    </source>
</evidence>
<keyword evidence="4" id="KW-0949">S-adenosyl-L-methionine</keyword>
<evidence type="ECO:0000259" key="10">
    <source>
        <dbReference type="Pfam" id="PF12950"/>
    </source>
</evidence>
<dbReference type="Gene3D" id="3.40.50.150">
    <property type="entry name" value="Vaccinia Virus protein VP39"/>
    <property type="match status" value="1"/>
</dbReference>
<dbReference type="SUPFAM" id="SSF116734">
    <property type="entry name" value="DNA methylase specificity domain"/>
    <property type="match status" value="1"/>
</dbReference>
<dbReference type="RefSeq" id="WP_386118120.1">
    <property type="nucleotide sequence ID" value="NZ_JBHTKM010000063.1"/>
</dbReference>
<feature type="domain" description="TaqI-like C-terminal specificity" evidence="10">
    <location>
        <begin position="786"/>
        <end position="903"/>
    </location>
</feature>
<accession>A0ABW3KSV6</accession>
<gene>
    <name evidence="11" type="ORF">ACFQ13_13265</name>
</gene>
<dbReference type="Gene3D" id="3.90.220.10">
    <property type="entry name" value="Adenine-n6-DNA-methyltransferase Taqi, Chain A, domain 2"/>
    <property type="match status" value="1"/>
</dbReference>
<dbReference type="InterPro" id="IPR050953">
    <property type="entry name" value="N4_N6_ade-DNA_methylase"/>
</dbReference>
<feature type="coiled-coil region" evidence="8">
    <location>
        <begin position="1017"/>
        <end position="1044"/>
    </location>
</feature>
<evidence type="ECO:0000259" key="9">
    <source>
        <dbReference type="Pfam" id="PF07669"/>
    </source>
</evidence>
<dbReference type="InterPro" id="IPR002052">
    <property type="entry name" value="DNA_methylase_N6_adenine_CS"/>
</dbReference>
<keyword evidence="2 11" id="KW-0489">Methyltransferase</keyword>
<keyword evidence="6" id="KW-0238">DNA-binding</keyword>
<evidence type="ECO:0000256" key="4">
    <source>
        <dbReference type="ARBA" id="ARBA00022691"/>
    </source>
</evidence>
<dbReference type="Proteomes" id="UP001597086">
    <property type="component" value="Unassembled WGS sequence"/>
</dbReference>
<dbReference type="GO" id="GO:0032259">
    <property type="term" value="P:methylation"/>
    <property type="evidence" value="ECO:0007669"/>
    <property type="project" value="UniProtKB-KW"/>
</dbReference>
<evidence type="ECO:0000256" key="5">
    <source>
        <dbReference type="ARBA" id="ARBA00022747"/>
    </source>
</evidence>
<keyword evidence="12" id="KW-1185">Reference proteome</keyword>
<dbReference type="Pfam" id="PF07669">
    <property type="entry name" value="Eco57I"/>
    <property type="match status" value="1"/>
</dbReference>
<evidence type="ECO:0000256" key="8">
    <source>
        <dbReference type="SAM" id="Coils"/>
    </source>
</evidence>
<feature type="domain" description="Type II methyltransferase M.TaqI-like" evidence="9">
    <location>
        <begin position="518"/>
        <end position="679"/>
    </location>
</feature>
<dbReference type="InterPro" id="IPR025931">
    <property type="entry name" value="TaqI_C"/>
</dbReference>
<evidence type="ECO:0000256" key="7">
    <source>
        <dbReference type="ARBA" id="ARBA00047942"/>
    </source>
</evidence>
<dbReference type="InterPro" id="IPR029063">
    <property type="entry name" value="SAM-dependent_MTases_sf"/>
</dbReference>
<keyword evidence="3" id="KW-0808">Transferase</keyword>
<evidence type="ECO:0000313" key="11">
    <source>
        <dbReference type="EMBL" id="MFD1016891.1"/>
    </source>
</evidence>
<organism evidence="11 12">
    <name type="scientific">Winogradskyella rapida</name>
    <dbReference type="NCBI Taxonomy" id="549701"/>
    <lineage>
        <taxon>Bacteria</taxon>
        <taxon>Pseudomonadati</taxon>
        <taxon>Bacteroidota</taxon>
        <taxon>Flavobacteriia</taxon>
        <taxon>Flavobacteriales</taxon>
        <taxon>Flavobacteriaceae</taxon>
        <taxon>Winogradskyella</taxon>
    </lineage>
</organism>
<comment type="catalytic activity">
    <reaction evidence="7">
        <text>a 2'-deoxyadenosine in DNA + S-adenosyl-L-methionine = an N(6)-methyl-2'-deoxyadenosine in DNA + S-adenosyl-L-homocysteine + H(+)</text>
        <dbReference type="Rhea" id="RHEA:15197"/>
        <dbReference type="Rhea" id="RHEA-COMP:12418"/>
        <dbReference type="Rhea" id="RHEA-COMP:12419"/>
        <dbReference type="ChEBI" id="CHEBI:15378"/>
        <dbReference type="ChEBI" id="CHEBI:57856"/>
        <dbReference type="ChEBI" id="CHEBI:59789"/>
        <dbReference type="ChEBI" id="CHEBI:90615"/>
        <dbReference type="ChEBI" id="CHEBI:90616"/>
        <dbReference type="EC" id="2.1.1.72"/>
    </reaction>
</comment>
<dbReference type="Pfam" id="PF12950">
    <property type="entry name" value="TaqI_C"/>
    <property type="match status" value="1"/>
</dbReference>
<name>A0ABW3KSV6_9FLAO</name>
<keyword evidence="8" id="KW-0175">Coiled coil</keyword>
<sequence length="1059" mass="122386">MALYQVSVLKQHITLQDKDLVNKAYKKYTKYFLNPTIQDNIRSSKEEEYQGIFLTELFVNILGYTLKPNADFNLVAEYKNQTNARKADGAILHNDVAIGVIELKGTNTKDLESIRKQAFDYKANQKGCVYVITSNFEKLRFYINDATEFEEFNLFELSPERFALLYLCLQKDNIINNVPLKIKEASVVVEEQITKQFYKDYSVFKRELYRDLVKRNAKSLKAQASSVTSSAVERSQEEQLELQRLEKNVKLTLFKKSQKLIDRYLFIFFAEDRGLLPPNSTQQILDKWKADVDFGDDRPLYILFKQYFNFLDQGRAGTAKRAEIYAYNGGLFKEDKTLDSLDIDSDLLYKHTSKLAAYDFESQVDVNILGHIFENSLNEIESVNAEIEGGDFDKQKSKRKKDGVFYTPKYITKYIVENTIGKLCDEKKTELGFKEEEYFKGRKNRNKATIAKLVTILDNYRDWLLQLTICDPACGSGAFLNQALNFLIEEHTYIDELKTKVLGGGLQFPDIENTILENNIYGVDLNEESVEIAKLSLWLRTAQPRRKLNDLSSNIKCGNSLIDSKAVAGDKAFNWQEQFPKVFEKGGFDVVIGNPPYVVLSSFANKEFDYLQDTYKTAYGRLNLFSLFVEKCTGLIREFGFTGLIIPDSLCLIDYYTDLRKLLLDNFKINQLIEIGDGVFDDATVPALILIFENDNNLNNEIETGFGQDVVLKLKEPKRIRQTSYFETPKFSFNLHIDDVFIKVNKLVKSKKAKPLKDVLQIKIGVCTGSNKKHLCSSPIFNNSKKVLQGRDINRYTLSWNNNYINYSKEELLRSRDESIFLKPEKLLMRQTSDKLILAYDNNQYYTIDSLFVIYKKNEKLDLKYALALLNSKLLNRQYQKLNPETGRVFAQVKIDYVNEIPIIISSIKNQLEFIKKVDLQIFNSATLISNLEKISKYLLSKYSLIKLSKKLQNWDELEFGDFIKELNKAIKANNKLREKAALIDLGEKEGDLKECTPVEIVPTLTKKDEFEWLDLFEENKQKAQALQAQINQTDKEIDQMVYELYGLTEDEIKIVENS</sequence>
<protein>
    <recommendedName>
        <fullName evidence="1">site-specific DNA-methyltransferase (adenine-specific)</fullName>
        <ecNumber evidence="1">2.1.1.72</ecNumber>
    </recommendedName>
</protein>
<dbReference type="GO" id="GO:0008168">
    <property type="term" value="F:methyltransferase activity"/>
    <property type="evidence" value="ECO:0007669"/>
    <property type="project" value="UniProtKB-KW"/>
</dbReference>
<evidence type="ECO:0000256" key="3">
    <source>
        <dbReference type="ARBA" id="ARBA00022679"/>
    </source>
</evidence>
<evidence type="ECO:0000256" key="2">
    <source>
        <dbReference type="ARBA" id="ARBA00022603"/>
    </source>
</evidence>